<organism evidence="1">
    <name type="scientific">Marseillevirus LCMAC101</name>
    <dbReference type="NCBI Taxonomy" id="2506602"/>
    <lineage>
        <taxon>Viruses</taxon>
        <taxon>Varidnaviria</taxon>
        <taxon>Bamfordvirae</taxon>
        <taxon>Nucleocytoviricota</taxon>
        <taxon>Megaviricetes</taxon>
        <taxon>Pimascovirales</taxon>
        <taxon>Pimascovirales incertae sedis</taxon>
        <taxon>Marseilleviridae</taxon>
    </lineage>
</organism>
<accession>A0A481YS19</accession>
<gene>
    <name evidence="1" type="ORF">LCMAC101_06480</name>
</gene>
<reference evidence="1" key="1">
    <citation type="journal article" date="2019" name="MBio">
        <title>Virus Genomes from Deep Sea Sediments Expand the Ocean Megavirome and Support Independent Origins of Viral Gigantism.</title>
        <authorList>
            <person name="Backstrom D."/>
            <person name="Yutin N."/>
            <person name="Jorgensen S.L."/>
            <person name="Dharamshi J."/>
            <person name="Homa F."/>
            <person name="Zaremba-Niedwiedzka K."/>
            <person name="Spang A."/>
            <person name="Wolf Y.I."/>
            <person name="Koonin E.V."/>
            <person name="Ettema T.J."/>
        </authorList>
    </citation>
    <scope>NUCLEOTIDE SEQUENCE</scope>
</reference>
<sequence length="150" mass="17275">MDTNPVVKVFVHWDGWKMTISEEKWEKIKTWSMFFEIKTPYGVLKCNIPGCERNTLDQWRNFISGDEWMIDDMSCLTMRVNLRRCVGTFEFFAGYTASSNNPGYIFEIEDKYITSPLSTAIDEAIEKGLFGEEARDAAKGLCTKRAKSPT</sequence>
<evidence type="ECO:0000313" key="1">
    <source>
        <dbReference type="EMBL" id="QBK86053.1"/>
    </source>
</evidence>
<dbReference type="EMBL" id="MK500329">
    <property type="protein sequence ID" value="QBK86053.1"/>
    <property type="molecule type" value="Genomic_DNA"/>
</dbReference>
<proteinExistence type="predicted"/>
<protein>
    <submittedName>
        <fullName evidence="1">Uncharacterized protein</fullName>
    </submittedName>
</protein>
<name>A0A481YS19_9VIRU</name>